<dbReference type="Pfam" id="PF00024">
    <property type="entry name" value="PAN_1"/>
    <property type="match status" value="1"/>
</dbReference>
<accession>A0A7D9JL87</accession>
<dbReference type="InterPro" id="IPR036056">
    <property type="entry name" value="Fibrinogen-like_C"/>
</dbReference>
<sequence length="299" mass="34572">MTALDCVLSCFGEKTCKSFNYAEPTSVNDGEGNCELHNETKNDDENSLQFLKDDRYTFYQIPGASHESENKHTTENATEEANKPASNRSCLDHFNHGSKTSGEYTILDWQQQQPRTVYCDMESEPGSVWTLVLSFTRANRQWGQFRGKAMYEDAPEKEYSPNWSNYRMGLNQMTDLKNKTTHWRATCSFPTYRFDIRTNYVRAVFTDFDLMGEFWDECKKVDYISVMSQSCSECTSHWWQSSRYNYAPHIYAGDPGGMCDVKSDKSYTTYFGAYESYSTAFRCTATSDSTTNYWFGSYV</sequence>
<dbReference type="AlphaFoldDB" id="A0A7D9JL87"/>
<dbReference type="InterPro" id="IPR002181">
    <property type="entry name" value="Fibrinogen_a/b/g_C_dom"/>
</dbReference>
<keyword evidence="2" id="KW-1185">Reference proteome</keyword>
<name>A0A7D9JL87_PARCT</name>
<dbReference type="InterPro" id="IPR014716">
    <property type="entry name" value="Fibrinogen_a/b/g_C_1"/>
</dbReference>
<gene>
    <name evidence="1" type="ORF">PACLA_8A005695</name>
</gene>
<evidence type="ECO:0000313" key="2">
    <source>
        <dbReference type="Proteomes" id="UP001152795"/>
    </source>
</evidence>
<dbReference type="PROSITE" id="PS50948">
    <property type="entry name" value="PAN"/>
    <property type="match status" value="1"/>
</dbReference>
<organism evidence="1 2">
    <name type="scientific">Paramuricea clavata</name>
    <name type="common">Red gorgonian</name>
    <name type="synonym">Violescent sea-whip</name>
    <dbReference type="NCBI Taxonomy" id="317549"/>
    <lineage>
        <taxon>Eukaryota</taxon>
        <taxon>Metazoa</taxon>
        <taxon>Cnidaria</taxon>
        <taxon>Anthozoa</taxon>
        <taxon>Octocorallia</taxon>
        <taxon>Malacalcyonacea</taxon>
        <taxon>Plexauridae</taxon>
        <taxon>Paramuricea</taxon>
    </lineage>
</organism>
<protein>
    <submittedName>
        <fullName evidence="1">Uncharacterized protein</fullName>
    </submittedName>
</protein>
<evidence type="ECO:0000313" key="1">
    <source>
        <dbReference type="EMBL" id="CAB4031421.1"/>
    </source>
</evidence>
<proteinExistence type="predicted"/>
<dbReference type="Pfam" id="PF00147">
    <property type="entry name" value="Fibrinogen_C"/>
    <property type="match status" value="1"/>
</dbReference>
<dbReference type="InterPro" id="IPR003609">
    <property type="entry name" value="Pan_app"/>
</dbReference>
<comment type="caution">
    <text evidence="1">The sequence shown here is derived from an EMBL/GenBank/DDBJ whole genome shotgun (WGS) entry which is preliminary data.</text>
</comment>
<reference evidence="1" key="1">
    <citation type="submission" date="2020-04" db="EMBL/GenBank/DDBJ databases">
        <authorList>
            <person name="Alioto T."/>
            <person name="Alioto T."/>
            <person name="Gomez Garrido J."/>
        </authorList>
    </citation>
    <scope>NUCLEOTIDE SEQUENCE</scope>
    <source>
        <strain evidence="1">A484AB</strain>
    </source>
</reference>
<dbReference type="Gene3D" id="3.90.215.10">
    <property type="entry name" value="Gamma Fibrinogen, chain A, domain 1"/>
    <property type="match status" value="1"/>
</dbReference>
<dbReference type="EMBL" id="CACRXK020017619">
    <property type="protein sequence ID" value="CAB4031421.1"/>
    <property type="molecule type" value="Genomic_DNA"/>
</dbReference>
<dbReference type="OrthoDB" id="5945834at2759"/>
<dbReference type="Proteomes" id="UP001152795">
    <property type="component" value="Unassembled WGS sequence"/>
</dbReference>
<dbReference type="SUPFAM" id="SSF56496">
    <property type="entry name" value="Fibrinogen C-terminal domain-like"/>
    <property type="match status" value="1"/>
</dbReference>